<sequence length="206" mass="23297">MWVCNSTKSAYSCFVYTTHRHITCKTQDSKKQRIHRYVSRATTPHCGVSESCSLVIRNAKHSRNDLVYKTTRGSEPRYYSVPGSLFTCICDAVAESTTTPNKYLAGRGKRMVRDQNGGTSILPRDPSCVFLFLADGSCRVGDLRFASDDCYHESCGGHIMFAEAGYLFATSTQDRISNHLRPFARARSLLHRLRVIYLFNKPHLAR</sequence>
<proteinExistence type="predicted"/>
<dbReference type="EMBL" id="ML976005">
    <property type="protein sequence ID" value="KAF1946084.1"/>
    <property type="molecule type" value="Genomic_DNA"/>
</dbReference>
<dbReference type="AlphaFoldDB" id="A0A6A5T235"/>
<name>A0A6A5T235_9PLEO</name>
<evidence type="ECO:0000313" key="1">
    <source>
        <dbReference type="EMBL" id="KAF1946084.1"/>
    </source>
</evidence>
<keyword evidence="2" id="KW-1185">Reference proteome</keyword>
<accession>A0A6A5T235</accession>
<reference evidence="1" key="1">
    <citation type="journal article" date="2020" name="Stud. Mycol.">
        <title>101 Dothideomycetes genomes: a test case for predicting lifestyles and emergence of pathogens.</title>
        <authorList>
            <person name="Haridas S."/>
            <person name="Albert R."/>
            <person name="Binder M."/>
            <person name="Bloem J."/>
            <person name="Labutti K."/>
            <person name="Salamov A."/>
            <person name="Andreopoulos B."/>
            <person name="Baker S."/>
            <person name="Barry K."/>
            <person name="Bills G."/>
            <person name="Bluhm B."/>
            <person name="Cannon C."/>
            <person name="Castanera R."/>
            <person name="Culley D."/>
            <person name="Daum C."/>
            <person name="Ezra D."/>
            <person name="Gonzalez J."/>
            <person name="Henrissat B."/>
            <person name="Kuo A."/>
            <person name="Liang C."/>
            <person name="Lipzen A."/>
            <person name="Lutzoni F."/>
            <person name="Magnuson J."/>
            <person name="Mondo S."/>
            <person name="Nolan M."/>
            <person name="Ohm R."/>
            <person name="Pangilinan J."/>
            <person name="Park H.-J."/>
            <person name="Ramirez L."/>
            <person name="Alfaro M."/>
            <person name="Sun H."/>
            <person name="Tritt A."/>
            <person name="Yoshinaga Y."/>
            <person name="Zwiers L.-H."/>
            <person name="Turgeon B."/>
            <person name="Goodwin S."/>
            <person name="Spatafora J."/>
            <person name="Crous P."/>
            <person name="Grigoriev I."/>
        </authorList>
    </citation>
    <scope>NUCLEOTIDE SEQUENCE</scope>
    <source>
        <strain evidence="1">CBS 161.51</strain>
    </source>
</reference>
<dbReference type="Proteomes" id="UP000800038">
    <property type="component" value="Unassembled WGS sequence"/>
</dbReference>
<gene>
    <name evidence="1" type="ORF">EJ02DRAFT_261066</name>
</gene>
<organism evidence="1 2">
    <name type="scientific">Clathrospora elynae</name>
    <dbReference type="NCBI Taxonomy" id="706981"/>
    <lineage>
        <taxon>Eukaryota</taxon>
        <taxon>Fungi</taxon>
        <taxon>Dikarya</taxon>
        <taxon>Ascomycota</taxon>
        <taxon>Pezizomycotina</taxon>
        <taxon>Dothideomycetes</taxon>
        <taxon>Pleosporomycetidae</taxon>
        <taxon>Pleosporales</taxon>
        <taxon>Diademaceae</taxon>
        <taxon>Clathrospora</taxon>
    </lineage>
</organism>
<protein>
    <submittedName>
        <fullName evidence="1">Uncharacterized protein</fullName>
    </submittedName>
</protein>
<evidence type="ECO:0000313" key="2">
    <source>
        <dbReference type="Proteomes" id="UP000800038"/>
    </source>
</evidence>